<gene>
    <name evidence="1" type="primary">gldC</name>
    <name evidence="1" type="ORF">F5984_19360</name>
</gene>
<reference evidence="1 2" key="1">
    <citation type="submission" date="2019-10" db="EMBL/GenBank/DDBJ databases">
        <title>Rudanella paleaurantiibacter sp. nov., isolated from sludge.</title>
        <authorList>
            <person name="Xu S.Q."/>
        </authorList>
    </citation>
    <scope>NUCLEOTIDE SEQUENCE [LARGE SCALE GENOMIC DNA]</scope>
    <source>
        <strain evidence="1 2">HX-22-17</strain>
    </source>
</reference>
<dbReference type="Pfam" id="PF19937">
    <property type="entry name" value="GldC-like"/>
    <property type="match status" value="1"/>
</dbReference>
<dbReference type="Proteomes" id="UP000488299">
    <property type="component" value="Unassembled WGS sequence"/>
</dbReference>
<comment type="caution">
    <text evidence="1">The sequence shown here is derived from an EMBL/GenBank/DDBJ whole genome shotgun (WGS) entry which is preliminary data.</text>
</comment>
<accession>A0A7J5TWX1</accession>
<evidence type="ECO:0000313" key="1">
    <source>
        <dbReference type="EMBL" id="KAB7727926.1"/>
    </source>
</evidence>
<protein>
    <submittedName>
        <fullName evidence="1">Gliding motility protein GldC</fullName>
    </submittedName>
</protein>
<dbReference type="AlphaFoldDB" id="A0A7J5TWX1"/>
<dbReference type="InterPro" id="IPR019854">
    <property type="entry name" value="Motility-assoc_prot_GldC"/>
</dbReference>
<sequence>MKKSDIHFTVELDTQNVPDKIYWDATDNPNEGLSDTRAIAISIWDHYHQGTLKMDLWTKDMEVLDMKRFVIEIMDGLASTVESATGDEHMARDIMSLCQVLSRRVKEEMKQQQQP</sequence>
<dbReference type="RefSeq" id="WP_152125877.1">
    <property type="nucleotide sequence ID" value="NZ_WELI01000009.1"/>
</dbReference>
<dbReference type="NCBIfam" id="TIGR03515">
    <property type="entry name" value="GldC"/>
    <property type="match status" value="1"/>
</dbReference>
<organism evidence="1 2">
    <name type="scientific">Rudanella paleaurantiibacter</name>
    <dbReference type="NCBI Taxonomy" id="2614655"/>
    <lineage>
        <taxon>Bacteria</taxon>
        <taxon>Pseudomonadati</taxon>
        <taxon>Bacteroidota</taxon>
        <taxon>Cytophagia</taxon>
        <taxon>Cytophagales</taxon>
        <taxon>Cytophagaceae</taxon>
        <taxon>Rudanella</taxon>
    </lineage>
</organism>
<evidence type="ECO:0000313" key="2">
    <source>
        <dbReference type="Proteomes" id="UP000488299"/>
    </source>
</evidence>
<keyword evidence="2" id="KW-1185">Reference proteome</keyword>
<proteinExistence type="predicted"/>
<dbReference type="EMBL" id="WELI01000009">
    <property type="protein sequence ID" value="KAB7727926.1"/>
    <property type="molecule type" value="Genomic_DNA"/>
</dbReference>
<name>A0A7J5TWX1_9BACT</name>